<proteinExistence type="predicted"/>
<feature type="transmembrane region" description="Helical" evidence="1">
    <location>
        <begin position="336"/>
        <end position="355"/>
    </location>
</feature>
<feature type="transmembrane region" description="Helical" evidence="1">
    <location>
        <begin position="195"/>
        <end position="221"/>
    </location>
</feature>
<keyword evidence="1" id="KW-0472">Membrane</keyword>
<feature type="transmembrane region" description="Helical" evidence="1">
    <location>
        <begin position="521"/>
        <end position="539"/>
    </location>
</feature>
<feature type="transmembrane region" description="Helical" evidence="1">
    <location>
        <begin position="690"/>
        <end position="709"/>
    </location>
</feature>
<dbReference type="Proteomes" id="UP000237947">
    <property type="component" value="Chromosome"/>
</dbReference>
<feature type="transmembrane region" description="Helical" evidence="1">
    <location>
        <begin position="276"/>
        <end position="296"/>
    </location>
</feature>
<sequence>MFYELRKWLNLKSITIIIFALILNIFLFQQHFRHKDRHILEDYNTYVEVLKDLKSSDQKKEISNSEERGLASSSALNALAQQQNYIKTYPDYILGTPDRAEDAFALSGEEITIYNQRNIEKTVKDFAGLESLPLEIGYDLQVTRPFDFQFSDLILFAFIILLTTQMFTQEYEEELFPLLTATQSRIRLGISKISAIIFTLLLLCLGLYGGNIITAGFIYGWDDLSRLVQSISDFRSLIYPMTVAVYFVLALLIKWINAVTVALIIFALYTLLKRAIPVLSIVAGFWIMFYILYISIPVNSVFNILHFVNPIYGFNSFDLIRRYQNINIFNHPVEMIILWPILCLIFITASIIIIIQRFSTAKILHSKSTWRYLRKIKDNFIRLTDKINSRGGIFFNELKKVLFSDKGLLVLLILIGLLYHRIDTAYRYKDSEQQAYAYYIEVFQGKVSETTLEEIAAERNNLLSNNRHDLVEIELNALDRVEKQLKEVLEIEAQRGIPAHLINDDTYAQWLDNSRADLRDIITTFLAAIFLTSGIFARENSIDAKRLLRITPENRKLRRYKFLITLLFTLAISALVQVTRVFEFNKFDQLKDLHVPVQSHSGWGDFPSLWTMQTYFIVMYVFRFIASISVASIIAAISARSKNTSISVVITTIVTVLPALAMFANIREIQLFSLAWLAEVNNLMLHDRNYWIISVLIHLIIIGLSIWSIRLEWQPQKSGSKGSTLE</sequence>
<protein>
    <submittedName>
        <fullName evidence="2">Uncharacterized protein</fullName>
    </submittedName>
</protein>
<dbReference type="OrthoDB" id="2067239at2"/>
<feature type="transmembrane region" description="Helical" evidence="1">
    <location>
        <begin position="560"/>
        <end position="582"/>
    </location>
</feature>
<evidence type="ECO:0000313" key="2">
    <source>
        <dbReference type="EMBL" id="AVM41981.1"/>
    </source>
</evidence>
<reference evidence="3" key="1">
    <citation type="submission" date="2018-02" db="EMBL/GenBank/DDBJ databases">
        <authorList>
            <person name="Holder M.E."/>
            <person name="Ajami N.J."/>
            <person name="Petrosino J.F."/>
        </authorList>
    </citation>
    <scope>NUCLEOTIDE SEQUENCE [LARGE SCALE GENOMIC DNA]</scope>
    <source>
        <strain evidence="3">CCUG 47711</strain>
    </source>
</reference>
<gene>
    <name evidence="2" type="ORF">C5Q98_01460</name>
</gene>
<name>A0A2S0KLS5_9FIRM</name>
<organism evidence="2 3">
    <name type="scientific">Fastidiosipila sanguinis</name>
    <dbReference type="NCBI Taxonomy" id="236753"/>
    <lineage>
        <taxon>Bacteria</taxon>
        <taxon>Bacillati</taxon>
        <taxon>Bacillota</taxon>
        <taxon>Clostridia</taxon>
        <taxon>Eubacteriales</taxon>
        <taxon>Oscillospiraceae</taxon>
        <taxon>Fastidiosipila</taxon>
    </lineage>
</organism>
<keyword evidence="1" id="KW-0812">Transmembrane</keyword>
<evidence type="ECO:0000313" key="3">
    <source>
        <dbReference type="Proteomes" id="UP000237947"/>
    </source>
</evidence>
<feature type="transmembrane region" description="Helical" evidence="1">
    <location>
        <begin position="12"/>
        <end position="28"/>
    </location>
</feature>
<dbReference type="EMBL" id="CP027226">
    <property type="protein sequence ID" value="AVM41981.1"/>
    <property type="molecule type" value="Genomic_DNA"/>
</dbReference>
<feature type="transmembrane region" description="Helical" evidence="1">
    <location>
        <begin position="241"/>
        <end position="269"/>
    </location>
</feature>
<dbReference type="PANTHER" id="PTHR37305">
    <property type="entry name" value="INTEGRAL MEMBRANE PROTEIN-RELATED"/>
    <property type="match status" value="1"/>
</dbReference>
<feature type="transmembrane region" description="Helical" evidence="1">
    <location>
        <begin position="646"/>
        <end position="666"/>
    </location>
</feature>
<dbReference type="KEGG" id="fsa:C5Q98_01460"/>
<accession>A0A2S0KLS5</accession>
<keyword evidence="3" id="KW-1185">Reference proteome</keyword>
<keyword evidence="1" id="KW-1133">Transmembrane helix</keyword>
<evidence type="ECO:0000256" key="1">
    <source>
        <dbReference type="SAM" id="Phobius"/>
    </source>
</evidence>
<feature type="transmembrane region" description="Helical" evidence="1">
    <location>
        <begin position="403"/>
        <end position="422"/>
    </location>
</feature>
<dbReference type="RefSeq" id="WP_106011967.1">
    <property type="nucleotide sequence ID" value="NZ_CP027226.1"/>
</dbReference>
<dbReference type="PANTHER" id="PTHR37305:SF1">
    <property type="entry name" value="MEMBRANE PROTEIN"/>
    <property type="match status" value="1"/>
</dbReference>
<feature type="transmembrane region" description="Helical" evidence="1">
    <location>
        <begin position="615"/>
        <end position="639"/>
    </location>
</feature>
<dbReference type="AlphaFoldDB" id="A0A2S0KLS5"/>